<keyword evidence="5" id="KW-0547">Nucleotide-binding</keyword>
<evidence type="ECO:0000313" key="9">
    <source>
        <dbReference type="EMBL" id="MCF2651439.1"/>
    </source>
</evidence>
<comment type="similarity">
    <text evidence="1">Belongs to the ROK (NagC/XylR) family.</text>
</comment>
<dbReference type="GO" id="GO:0004340">
    <property type="term" value="F:glucokinase activity"/>
    <property type="evidence" value="ECO:0007669"/>
    <property type="project" value="UniProtKB-EC"/>
</dbReference>
<dbReference type="Pfam" id="PF00480">
    <property type="entry name" value="ROK"/>
    <property type="match status" value="1"/>
</dbReference>
<evidence type="ECO:0000313" key="10">
    <source>
        <dbReference type="Proteomes" id="UP001299220"/>
    </source>
</evidence>
<dbReference type="InterPro" id="IPR004654">
    <property type="entry name" value="ROK_glcA"/>
</dbReference>
<dbReference type="NCBIfam" id="TIGR00744">
    <property type="entry name" value="ROK_glcA_fam"/>
    <property type="match status" value="1"/>
</dbReference>
<dbReference type="EC" id="2.7.1.2" evidence="2"/>
<comment type="caution">
    <text evidence="9">The sequence shown here is derived from an EMBL/GenBank/DDBJ whole genome shotgun (WGS) entry which is preliminary data.</text>
</comment>
<evidence type="ECO:0000256" key="2">
    <source>
        <dbReference type="ARBA" id="ARBA00012323"/>
    </source>
</evidence>
<name>A0ABS9CNF0_9FIRM</name>
<dbReference type="RefSeq" id="WP_235322431.1">
    <property type="nucleotide sequence ID" value="NZ_JAFBIT010000001.1"/>
</dbReference>
<keyword evidence="4 9" id="KW-0808">Transferase</keyword>
<dbReference type="PANTHER" id="PTHR18964:SF149">
    <property type="entry name" value="BIFUNCTIONAL UDP-N-ACETYLGLUCOSAMINE 2-EPIMERASE_N-ACETYLMANNOSAMINE KINASE"/>
    <property type="match status" value="1"/>
</dbReference>
<evidence type="ECO:0000256" key="8">
    <source>
        <dbReference type="ARBA" id="ARBA00032386"/>
    </source>
</evidence>
<proteinExistence type="inferred from homology"/>
<evidence type="ECO:0000256" key="1">
    <source>
        <dbReference type="ARBA" id="ARBA00006479"/>
    </source>
</evidence>
<evidence type="ECO:0000256" key="7">
    <source>
        <dbReference type="ARBA" id="ARBA00022840"/>
    </source>
</evidence>
<evidence type="ECO:0000256" key="6">
    <source>
        <dbReference type="ARBA" id="ARBA00022777"/>
    </source>
</evidence>
<dbReference type="Proteomes" id="UP001299220">
    <property type="component" value="Unassembled WGS sequence"/>
</dbReference>
<evidence type="ECO:0000256" key="3">
    <source>
        <dbReference type="ARBA" id="ARBA00014701"/>
    </source>
</evidence>
<evidence type="ECO:0000256" key="5">
    <source>
        <dbReference type="ARBA" id="ARBA00022741"/>
    </source>
</evidence>
<sequence length="317" mass="32625">MKYVIGADIGGTTVKLGLFQADGVLLEKWEIPTVIADAGGAVLRDVAAAVDGCLNRHDIARADLLGIGAGIPGPVLADGTVNRCVNLGWGVFNVSRALSEITGLPVESANDANVAALGEYWMGGGKGYRDMIFVTLGTGVGGAVIADGKLIPGAHGAGGELGHMVINKDEPEQCACGRYGCVQQYVSATGIVRLAKLYLASHPEKESALRNVEKLTAKAIFDCAAAGDAAAKAALEDVYDAFGYFLAASCTVSDPEVVVIGGGVSKAGAPLLEGARRAFEKYAFYPNKGIAFALAALGNDAGIYGCCKLILDRFPQA</sequence>
<dbReference type="EMBL" id="JAFBIT010000001">
    <property type="protein sequence ID" value="MCF2651439.1"/>
    <property type="molecule type" value="Genomic_DNA"/>
</dbReference>
<dbReference type="InterPro" id="IPR000600">
    <property type="entry name" value="ROK"/>
</dbReference>
<dbReference type="PROSITE" id="PS01125">
    <property type="entry name" value="ROK"/>
    <property type="match status" value="1"/>
</dbReference>
<accession>A0ABS9CNF0</accession>
<dbReference type="InterPro" id="IPR049874">
    <property type="entry name" value="ROK_cs"/>
</dbReference>
<keyword evidence="6" id="KW-0418">Kinase</keyword>
<keyword evidence="7" id="KW-0067">ATP-binding</keyword>
<dbReference type="InterPro" id="IPR043129">
    <property type="entry name" value="ATPase_NBD"/>
</dbReference>
<dbReference type="PANTHER" id="PTHR18964">
    <property type="entry name" value="ROK (REPRESSOR, ORF, KINASE) FAMILY"/>
    <property type="match status" value="1"/>
</dbReference>
<keyword evidence="10" id="KW-1185">Reference proteome</keyword>
<gene>
    <name evidence="9" type="ORF">JQM67_02300</name>
</gene>
<reference evidence="9 10" key="1">
    <citation type="submission" date="2020-12" db="EMBL/GenBank/DDBJ databases">
        <title>Whole genome sequences of gut porcine anaerobes.</title>
        <authorList>
            <person name="Kubasova T."/>
            <person name="Jahodarova E."/>
            <person name="Rychlik I."/>
        </authorList>
    </citation>
    <scope>NUCLEOTIDE SEQUENCE [LARGE SCALE GENOMIC DNA]</scope>
    <source>
        <strain evidence="9 10">An867</strain>
    </source>
</reference>
<dbReference type="Gene3D" id="3.30.420.40">
    <property type="match status" value="2"/>
</dbReference>
<dbReference type="SUPFAM" id="SSF53067">
    <property type="entry name" value="Actin-like ATPase domain"/>
    <property type="match status" value="1"/>
</dbReference>
<protein>
    <recommendedName>
        <fullName evidence="3">Glucokinase</fullName>
        <ecNumber evidence="2">2.7.1.2</ecNumber>
    </recommendedName>
    <alternativeName>
        <fullName evidence="8">Glucose kinase</fullName>
    </alternativeName>
</protein>
<organism evidence="9 10">
    <name type="scientific">Anaeromassilibacillus senegalensis</name>
    <dbReference type="NCBI Taxonomy" id="1673717"/>
    <lineage>
        <taxon>Bacteria</taxon>
        <taxon>Bacillati</taxon>
        <taxon>Bacillota</taxon>
        <taxon>Clostridia</taxon>
        <taxon>Eubacteriales</taxon>
        <taxon>Acutalibacteraceae</taxon>
        <taxon>Anaeromassilibacillus</taxon>
    </lineage>
</organism>
<evidence type="ECO:0000256" key="4">
    <source>
        <dbReference type="ARBA" id="ARBA00022679"/>
    </source>
</evidence>